<dbReference type="SUPFAM" id="SSF53335">
    <property type="entry name" value="S-adenosyl-L-methionine-dependent methyltransferases"/>
    <property type="match status" value="1"/>
</dbReference>
<keyword evidence="4" id="KW-1185">Reference proteome</keyword>
<feature type="coiled-coil region" evidence="1">
    <location>
        <begin position="105"/>
        <end position="138"/>
    </location>
</feature>
<dbReference type="GO" id="GO:0030488">
    <property type="term" value="P:tRNA methylation"/>
    <property type="evidence" value="ECO:0007669"/>
    <property type="project" value="TreeGrafter"/>
</dbReference>
<dbReference type="Proteomes" id="UP000606720">
    <property type="component" value="Unassembled WGS sequence"/>
</dbReference>
<sequence>MIDGLFEQIRQQKDVRAALSGLRAAIKEDENYSRAADLIGDGEVLRPLLMSEDAKVRKNTAALIGDLELTELSDALFLAYQKEQTLFVRGTLLKALEDTNAYPYLEKLRERYEALCEKEAEEQDKKHIREELHVLERILRKEGKEVIHTFTGWDQKYTILLTTNQAYADLTAEKVHADKKAVTSLGVKAVVDNLREICKIRTFRELLFPIALKKEIHYEDGPEAFAKAVAESKLYQILQVSHKEPAPYYFRIDIKGGLSLEERSRYIKRAAAIIEEESGRKLLNAKDEYEFEIRLFFNKDRKIFVFLKMYTIPMERFAYRKESISASIRSSAAALLVELAKPYLKDNAQILDPCCGVGTMLIERNELVKAREIYGIDIFGEAIEKARINADAAGLLVNFIHRDYMDFKHKYLFDEIITNLPVRGKKTKEEQDLFYKRFFDKSKEILAPGGVMVLYSNENGFIKKQLRLHPEYKLYQEYLIIEKEQFYLYIIGLRNR</sequence>
<name>A0A923RSW3_9FIRM</name>
<dbReference type="CDD" id="cd02440">
    <property type="entry name" value="AdoMet_MTases"/>
    <property type="match status" value="1"/>
</dbReference>
<dbReference type="InterPro" id="IPR000241">
    <property type="entry name" value="RlmKL-like_Mtase"/>
</dbReference>
<gene>
    <name evidence="3" type="ORF">H8S17_07730</name>
</gene>
<dbReference type="GO" id="GO:0016423">
    <property type="term" value="F:tRNA (guanine) methyltransferase activity"/>
    <property type="evidence" value="ECO:0007669"/>
    <property type="project" value="TreeGrafter"/>
</dbReference>
<accession>A0A923RSW3</accession>
<organism evidence="3 4">
    <name type="scientific">Roseburia zhanii</name>
    <dbReference type="NCBI Taxonomy" id="2763064"/>
    <lineage>
        <taxon>Bacteria</taxon>
        <taxon>Bacillati</taxon>
        <taxon>Bacillota</taxon>
        <taxon>Clostridia</taxon>
        <taxon>Lachnospirales</taxon>
        <taxon>Lachnospiraceae</taxon>
        <taxon>Roseburia</taxon>
    </lineage>
</organism>
<keyword evidence="1" id="KW-0175">Coiled coil</keyword>
<protein>
    <submittedName>
        <fullName evidence="3">Methyltransferase</fullName>
    </submittedName>
</protein>
<comment type="caution">
    <text evidence="3">The sequence shown here is derived from an EMBL/GenBank/DDBJ whole genome shotgun (WGS) entry which is preliminary data.</text>
</comment>
<dbReference type="Pfam" id="PF01170">
    <property type="entry name" value="UPF0020"/>
    <property type="match status" value="1"/>
</dbReference>
<reference evidence="3" key="1">
    <citation type="submission" date="2020-08" db="EMBL/GenBank/DDBJ databases">
        <title>Genome public.</title>
        <authorList>
            <person name="Liu C."/>
            <person name="Sun Q."/>
        </authorList>
    </citation>
    <scope>NUCLEOTIDE SEQUENCE</scope>
    <source>
        <strain evidence="3">BX1005</strain>
    </source>
</reference>
<evidence type="ECO:0000313" key="3">
    <source>
        <dbReference type="EMBL" id="MBC5714096.1"/>
    </source>
</evidence>
<evidence type="ECO:0000256" key="1">
    <source>
        <dbReference type="SAM" id="Coils"/>
    </source>
</evidence>
<dbReference type="RefSeq" id="WP_186866852.1">
    <property type="nucleotide sequence ID" value="NZ_JACOPH010000005.1"/>
</dbReference>
<dbReference type="InterPro" id="IPR029063">
    <property type="entry name" value="SAM-dependent_MTases_sf"/>
</dbReference>
<dbReference type="AlphaFoldDB" id="A0A923RSW3"/>
<keyword evidence="3" id="KW-0808">Transferase</keyword>
<dbReference type="EMBL" id="JACOPH010000005">
    <property type="protein sequence ID" value="MBC5714096.1"/>
    <property type="molecule type" value="Genomic_DNA"/>
</dbReference>
<proteinExistence type="predicted"/>
<evidence type="ECO:0000313" key="4">
    <source>
        <dbReference type="Proteomes" id="UP000606720"/>
    </source>
</evidence>
<keyword evidence="3" id="KW-0489">Methyltransferase</keyword>
<feature type="domain" description="Ribosomal RNA large subunit methyltransferase K/L-like methyltransferase" evidence="2">
    <location>
        <begin position="319"/>
        <end position="469"/>
    </location>
</feature>
<dbReference type="PANTHER" id="PTHR14911:SF13">
    <property type="entry name" value="TRNA (GUANINE(6)-N2)-METHYLTRANSFERASE THUMP3"/>
    <property type="match status" value="1"/>
</dbReference>
<dbReference type="Gene3D" id="3.40.50.150">
    <property type="entry name" value="Vaccinia Virus protein VP39"/>
    <property type="match status" value="1"/>
</dbReference>
<dbReference type="PANTHER" id="PTHR14911">
    <property type="entry name" value="THUMP DOMAIN-CONTAINING"/>
    <property type="match status" value="1"/>
</dbReference>
<evidence type="ECO:0000259" key="2">
    <source>
        <dbReference type="Pfam" id="PF01170"/>
    </source>
</evidence>